<feature type="compositionally biased region" description="Basic and acidic residues" evidence="1">
    <location>
        <begin position="21"/>
        <end position="31"/>
    </location>
</feature>
<gene>
    <name evidence="2" type="ORF">KC19_1G233100</name>
</gene>
<sequence length="103" mass="11845">MDLFERLSRVFMRRKYSRVDQEQRDRAERLTKSKSVKIPRESRSERRFAAKQVASSSASQNPEPVVALPKKFTLRSSSNDVIDGAWFNSALRRSVAEGRVTLS</sequence>
<evidence type="ECO:0000313" key="3">
    <source>
        <dbReference type="Proteomes" id="UP000822688"/>
    </source>
</evidence>
<dbReference type="Proteomes" id="UP000822688">
    <property type="component" value="Chromosome 1"/>
</dbReference>
<organism evidence="2 3">
    <name type="scientific">Ceratodon purpureus</name>
    <name type="common">Fire moss</name>
    <name type="synonym">Dicranum purpureum</name>
    <dbReference type="NCBI Taxonomy" id="3225"/>
    <lineage>
        <taxon>Eukaryota</taxon>
        <taxon>Viridiplantae</taxon>
        <taxon>Streptophyta</taxon>
        <taxon>Embryophyta</taxon>
        <taxon>Bryophyta</taxon>
        <taxon>Bryophytina</taxon>
        <taxon>Bryopsida</taxon>
        <taxon>Dicranidae</taxon>
        <taxon>Pseudoditrichales</taxon>
        <taxon>Ditrichaceae</taxon>
        <taxon>Ceratodon</taxon>
    </lineage>
</organism>
<feature type="region of interest" description="Disordered" evidence="1">
    <location>
        <begin position="21"/>
        <end position="64"/>
    </location>
</feature>
<evidence type="ECO:0000313" key="2">
    <source>
        <dbReference type="EMBL" id="KAG0592197.1"/>
    </source>
</evidence>
<accession>A0A8T0J916</accession>
<protein>
    <submittedName>
        <fullName evidence="2">Uncharacterized protein</fullName>
    </submittedName>
</protein>
<comment type="caution">
    <text evidence="2">The sequence shown here is derived from an EMBL/GenBank/DDBJ whole genome shotgun (WGS) entry which is preliminary data.</text>
</comment>
<name>A0A8T0J916_CERPU</name>
<keyword evidence="3" id="KW-1185">Reference proteome</keyword>
<evidence type="ECO:0000256" key="1">
    <source>
        <dbReference type="SAM" id="MobiDB-lite"/>
    </source>
</evidence>
<dbReference type="EMBL" id="CM026421">
    <property type="protein sequence ID" value="KAG0592197.1"/>
    <property type="molecule type" value="Genomic_DNA"/>
</dbReference>
<feature type="compositionally biased region" description="Low complexity" evidence="1">
    <location>
        <begin position="50"/>
        <end position="60"/>
    </location>
</feature>
<feature type="compositionally biased region" description="Basic and acidic residues" evidence="1">
    <location>
        <begin position="38"/>
        <end position="48"/>
    </location>
</feature>
<dbReference type="AlphaFoldDB" id="A0A8T0J916"/>
<reference evidence="2" key="1">
    <citation type="submission" date="2020-06" db="EMBL/GenBank/DDBJ databases">
        <title>WGS assembly of Ceratodon purpureus strain R40.</title>
        <authorList>
            <person name="Carey S.B."/>
            <person name="Jenkins J."/>
            <person name="Shu S."/>
            <person name="Lovell J.T."/>
            <person name="Sreedasyam A."/>
            <person name="Maumus F."/>
            <person name="Tiley G.P."/>
            <person name="Fernandez-Pozo N."/>
            <person name="Barry K."/>
            <person name="Chen C."/>
            <person name="Wang M."/>
            <person name="Lipzen A."/>
            <person name="Daum C."/>
            <person name="Saski C.A."/>
            <person name="Payton A.C."/>
            <person name="Mcbreen J.C."/>
            <person name="Conrad R.E."/>
            <person name="Kollar L.M."/>
            <person name="Olsson S."/>
            <person name="Huttunen S."/>
            <person name="Landis J.B."/>
            <person name="Wickett N.J."/>
            <person name="Johnson M.G."/>
            <person name="Rensing S.A."/>
            <person name="Grimwood J."/>
            <person name="Schmutz J."/>
            <person name="Mcdaniel S.F."/>
        </authorList>
    </citation>
    <scope>NUCLEOTIDE SEQUENCE</scope>
    <source>
        <strain evidence="2">R40</strain>
    </source>
</reference>
<proteinExistence type="predicted"/>